<name>A0A3B0VU21_9ZZZZ</name>
<proteinExistence type="predicted"/>
<protein>
    <recommendedName>
        <fullName evidence="4">HTH tetR-type domain-containing protein</fullName>
    </recommendedName>
</protein>
<gene>
    <name evidence="5" type="ORF">MNBD_CHLOROFLEXI01-3765</name>
</gene>
<keyword evidence="2" id="KW-0238">DNA-binding</keyword>
<feature type="domain" description="HTH tetR-type" evidence="4">
    <location>
        <begin position="14"/>
        <end position="74"/>
    </location>
</feature>
<organism evidence="5">
    <name type="scientific">hydrothermal vent metagenome</name>
    <dbReference type="NCBI Taxonomy" id="652676"/>
    <lineage>
        <taxon>unclassified sequences</taxon>
        <taxon>metagenomes</taxon>
        <taxon>ecological metagenomes</taxon>
    </lineage>
</organism>
<dbReference type="InterPro" id="IPR050109">
    <property type="entry name" value="HTH-type_TetR-like_transc_reg"/>
</dbReference>
<reference evidence="5" key="1">
    <citation type="submission" date="2018-06" db="EMBL/GenBank/DDBJ databases">
        <authorList>
            <person name="Zhirakovskaya E."/>
        </authorList>
    </citation>
    <scope>NUCLEOTIDE SEQUENCE</scope>
</reference>
<evidence type="ECO:0000259" key="4">
    <source>
        <dbReference type="PROSITE" id="PS50977"/>
    </source>
</evidence>
<evidence type="ECO:0000256" key="2">
    <source>
        <dbReference type="ARBA" id="ARBA00023125"/>
    </source>
</evidence>
<keyword evidence="1" id="KW-0805">Transcription regulation</keyword>
<dbReference type="SUPFAM" id="SSF46689">
    <property type="entry name" value="Homeodomain-like"/>
    <property type="match status" value="1"/>
</dbReference>
<dbReference type="EMBL" id="UOEU01001129">
    <property type="protein sequence ID" value="VAW43643.1"/>
    <property type="molecule type" value="Genomic_DNA"/>
</dbReference>
<accession>A0A3B0VU21</accession>
<dbReference type="Pfam" id="PF00440">
    <property type="entry name" value="TetR_N"/>
    <property type="match status" value="1"/>
</dbReference>
<evidence type="ECO:0000256" key="1">
    <source>
        <dbReference type="ARBA" id="ARBA00023015"/>
    </source>
</evidence>
<sequence length="207" mass="23048">MAYRSSDKTRQKKDAKRAAMMQAAVQVFAKKGYYAATVRDIVKAADVAIGTFYFYFPDKETLFVHLYEETADFLLQTIGQAIQSRSALAQQLLRGIQAYLNIAVFEPAVVQLLLVGGVGTVPVLQEKRATFREQLMRLWQRPLDQAIDEGVIPDQNSRRVAEAFAGAFDEVILQLLALPEPEQGVETAVQELTLFSLRAVAYKGSLS</sequence>
<dbReference type="InterPro" id="IPR023772">
    <property type="entry name" value="DNA-bd_HTH_TetR-type_CS"/>
</dbReference>
<dbReference type="PRINTS" id="PR00455">
    <property type="entry name" value="HTHTETR"/>
</dbReference>
<dbReference type="Pfam" id="PF21351">
    <property type="entry name" value="TetR_C_41"/>
    <property type="match status" value="1"/>
</dbReference>
<dbReference type="InterPro" id="IPR009057">
    <property type="entry name" value="Homeodomain-like_sf"/>
</dbReference>
<dbReference type="GO" id="GO:0003700">
    <property type="term" value="F:DNA-binding transcription factor activity"/>
    <property type="evidence" value="ECO:0007669"/>
    <property type="project" value="TreeGrafter"/>
</dbReference>
<dbReference type="SUPFAM" id="SSF48498">
    <property type="entry name" value="Tetracyclin repressor-like, C-terminal domain"/>
    <property type="match status" value="1"/>
</dbReference>
<dbReference type="InterPro" id="IPR001647">
    <property type="entry name" value="HTH_TetR"/>
</dbReference>
<evidence type="ECO:0000313" key="5">
    <source>
        <dbReference type="EMBL" id="VAW43643.1"/>
    </source>
</evidence>
<dbReference type="PROSITE" id="PS01081">
    <property type="entry name" value="HTH_TETR_1"/>
    <property type="match status" value="1"/>
</dbReference>
<dbReference type="PROSITE" id="PS50977">
    <property type="entry name" value="HTH_TETR_2"/>
    <property type="match status" value="1"/>
</dbReference>
<dbReference type="Gene3D" id="1.10.357.10">
    <property type="entry name" value="Tetracycline Repressor, domain 2"/>
    <property type="match status" value="1"/>
</dbReference>
<dbReference type="InterPro" id="IPR036271">
    <property type="entry name" value="Tet_transcr_reg_TetR-rel_C_sf"/>
</dbReference>
<keyword evidence="3" id="KW-0804">Transcription</keyword>
<dbReference type="AlphaFoldDB" id="A0A3B0VU21"/>
<dbReference type="GO" id="GO:0000976">
    <property type="term" value="F:transcription cis-regulatory region binding"/>
    <property type="evidence" value="ECO:0007669"/>
    <property type="project" value="TreeGrafter"/>
</dbReference>
<evidence type="ECO:0000256" key="3">
    <source>
        <dbReference type="ARBA" id="ARBA00023163"/>
    </source>
</evidence>
<dbReference type="PANTHER" id="PTHR30055">
    <property type="entry name" value="HTH-TYPE TRANSCRIPTIONAL REGULATOR RUTR"/>
    <property type="match status" value="1"/>
</dbReference>
<dbReference type="InterPro" id="IPR049484">
    <property type="entry name" value="Rv0078-like_C"/>
</dbReference>
<dbReference type="PANTHER" id="PTHR30055:SF234">
    <property type="entry name" value="HTH-TYPE TRANSCRIPTIONAL REGULATOR BETI"/>
    <property type="match status" value="1"/>
</dbReference>